<name>A0A915CX75_9BILA</name>
<dbReference type="Proteomes" id="UP000887574">
    <property type="component" value="Unplaced"/>
</dbReference>
<accession>A0A915CX75</accession>
<sequence length="94" mass="10171">MYPSKRKANEVCGSTDFGGTKVSPDSDPPPQHGLIHLINSSTNQNHRTTTTSDVRSFNSCSKQEPKKLGQEPEGAKIFGEEPRARAGAKNCSRA</sequence>
<organism evidence="2 3">
    <name type="scientific">Ditylenchus dipsaci</name>
    <dbReference type="NCBI Taxonomy" id="166011"/>
    <lineage>
        <taxon>Eukaryota</taxon>
        <taxon>Metazoa</taxon>
        <taxon>Ecdysozoa</taxon>
        <taxon>Nematoda</taxon>
        <taxon>Chromadorea</taxon>
        <taxon>Rhabditida</taxon>
        <taxon>Tylenchina</taxon>
        <taxon>Tylenchomorpha</taxon>
        <taxon>Sphaerularioidea</taxon>
        <taxon>Anguinidae</taxon>
        <taxon>Anguininae</taxon>
        <taxon>Ditylenchus</taxon>
    </lineage>
</organism>
<reference evidence="3" key="1">
    <citation type="submission" date="2022-11" db="UniProtKB">
        <authorList>
            <consortium name="WormBaseParasite"/>
        </authorList>
    </citation>
    <scope>IDENTIFICATION</scope>
</reference>
<proteinExistence type="predicted"/>
<protein>
    <submittedName>
        <fullName evidence="3">Uncharacterized protein</fullName>
    </submittedName>
</protein>
<dbReference type="WBParaSite" id="jg13551">
    <property type="protein sequence ID" value="jg13551"/>
    <property type="gene ID" value="jg13551"/>
</dbReference>
<feature type="compositionally biased region" description="Basic and acidic residues" evidence="1">
    <location>
        <begin position="63"/>
        <end position="84"/>
    </location>
</feature>
<dbReference type="AlphaFoldDB" id="A0A915CX75"/>
<feature type="compositionally biased region" description="Polar residues" evidence="1">
    <location>
        <begin position="38"/>
        <end position="62"/>
    </location>
</feature>
<evidence type="ECO:0000313" key="3">
    <source>
        <dbReference type="WBParaSite" id="jg13551"/>
    </source>
</evidence>
<feature type="region of interest" description="Disordered" evidence="1">
    <location>
        <begin position="1"/>
        <end position="94"/>
    </location>
</feature>
<evidence type="ECO:0000313" key="2">
    <source>
        <dbReference type="Proteomes" id="UP000887574"/>
    </source>
</evidence>
<keyword evidence="2" id="KW-1185">Reference proteome</keyword>
<evidence type="ECO:0000256" key="1">
    <source>
        <dbReference type="SAM" id="MobiDB-lite"/>
    </source>
</evidence>